<reference evidence="1" key="1">
    <citation type="submission" date="2019-10" db="EMBL/GenBank/DDBJ databases">
        <authorList>
            <person name="Soares A.E.R."/>
            <person name="Aleixo A."/>
            <person name="Schneider P."/>
            <person name="Miyaki C.Y."/>
            <person name="Schneider M.P."/>
            <person name="Mello C."/>
            <person name="Vasconcelos A.T.R."/>
        </authorList>
    </citation>
    <scope>NUCLEOTIDE SEQUENCE</scope>
    <source>
        <tissue evidence="1">Muscle</tissue>
    </source>
</reference>
<organism evidence="1 2">
    <name type="scientific">Willisornis vidua</name>
    <name type="common">Xingu scale-backed antbird</name>
    <dbReference type="NCBI Taxonomy" id="1566151"/>
    <lineage>
        <taxon>Eukaryota</taxon>
        <taxon>Metazoa</taxon>
        <taxon>Chordata</taxon>
        <taxon>Craniata</taxon>
        <taxon>Vertebrata</taxon>
        <taxon>Euteleostomi</taxon>
        <taxon>Archelosauria</taxon>
        <taxon>Archosauria</taxon>
        <taxon>Dinosauria</taxon>
        <taxon>Saurischia</taxon>
        <taxon>Theropoda</taxon>
        <taxon>Coelurosauria</taxon>
        <taxon>Aves</taxon>
        <taxon>Neognathae</taxon>
        <taxon>Neoaves</taxon>
        <taxon>Telluraves</taxon>
        <taxon>Australaves</taxon>
        <taxon>Passeriformes</taxon>
        <taxon>Thamnophilidae</taxon>
        <taxon>Willisornis</taxon>
    </lineage>
</organism>
<dbReference type="EMBL" id="WHWB01032242">
    <property type="protein sequence ID" value="KAJ7426315.1"/>
    <property type="molecule type" value="Genomic_DNA"/>
</dbReference>
<evidence type="ECO:0000313" key="2">
    <source>
        <dbReference type="Proteomes" id="UP001145742"/>
    </source>
</evidence>
<accession>A0ABQ9DUY7</accession>
<dbReference type="Proteomes" id="UP001145742">
    <property type="component" value="Unassembled WGS sequence"/>
</dbReference>
<proteinExistence type="predicted"/>
<name>A0ABQ9DUY7_9PASS</name>
<protein>
    <submittedName>
        <fullName evidence="1">Uncharacterized protein</fullName>
    </submittedName>
</protein>
<gene>
    <name evidence="1" type="ORF">WISP_17085</name>
</gene>
<comment type="caution">
    <text evidence="1">The sequence shown here is derived from an EMBL/GenBank/DDBJ whole genome shotgun (WGS) entry which is preliminary data.</text>
</comment>
<evidence type="ECO:0000313" key="1">
    <source>
        <dbReference type="EMBL" id="KAJ7426315.1"/>
    </source>
</evidence>
<keyword evidence="2" id="KW-1185">Reference proteome</keyword>
<sequence>MLAGSDPLSILKVLCDCTQDDLLHNLARHRGQADRPVVASVLLVALLVDLCDIGQLPVIWDLPRELGLLIDDEEQLGKPFFQLPHHPTIDPVWSHRLMCCYGSNPLWQPFVDPQSDSSTNILIVRPTNPTSVPEKEMEQIFLKAILRHMKNKKVIENSQHGFGKKKLCFNNRMVFYDEISGHMDKSGLEIRIKE</sequence>